<gene>
    <name evidence="2" type="ORF">RRF57_009333</name>
</gene>
<protein>
    <submittedName>
        <fullName evidence="2">Uncharacterized protein</fullName>
    </submittedName>
</protein>
<feature type="region of interest" description="Disordered" evidence="1">
    <location>
        <begin position="447"/>
        <end position="468"/>
    </location>
</feature>
<comment type="caution">
    <text evidence="2">The sequence shown here is derived from an EMBL/GenBank/DDBJ whole genome shotgun (WGS) entry which is preliminary data.</text>
</comment>
<keyword evidence="3" id="KW-1185">Reference proteome</keyword>
<dbReference type="EMBL" id="JAWHQM010000034">
    <property type="protein sequence ID" value="KAK5633619.1"/>
    <property type="molecule type" value="Genomic_DNA"/>
</dbReference>
<dbReference type="Proteomes" id="UP001305414">
    <property type="component" value="Unassembled WGS sequence"/>
</dbReference>
<evidence type="ECO:0000313" key="2">
    <source>
        <dbReference type="EMBL" id="KAK5633619.1"/>
    </source>
</evidence>
<sequence>MRRAAESPNIRELLRERLEGYTMWASWNPNIELISDWASPLLANCRQKLGVVLDLEGPDTTGGQHSTLRGASLSQDDSVYSRVLRAASCAIRFGEEGVKCLIEFCASIDGLTERSVGLLESIVELDNPTRFAEAGILFHFPREYILNPSVNGRISILISALHAMDGSQTLQQLLESDVVGRLYETLRDAQNICTNQLRKGDPSDRMALGIVRLARVLISATWLSHRWTIEYTEMLNQIPPEGELTRALDRISRSAGIEKQKDVDFLIEKLCAGPCAINGARNESLDGIRPEDPVWAVPMDLDRERLRQILARIECIDKAAATLCIKAAQTENDGFVQSLCTMIGVDTDQVCVNLAGCLGPQVRRSGNLDPCWKTLLLGMMRARPTDLLDRLSESLSLQSWQSWLKCLQHIFGDGYLDPEGQLGFTKTKIRQLTRRKISLTRAVSISSTATRSTEGSSPTSGPAHHHWGLHRTDSLSELATPLTIPALQELDDQPGVFFKASDNQHALGHPVRTATFTETSIGSGSPIPWYERDNELINSRAAPVGLEGTPGMGCGVIDEDEDIYNEGSMSFQSLVNGAPNL</sequence>
<dbReference type="AlphaFoldDB" id="A0AAN7V2I4"/>
<reference evidence="2 3" key="1">
    <citation type="submission" date="2023-10" db="EMBL/GenBank/DDBJ databases">
        <title>Draft genome sequence of Xylaria bambusicola isolate GMP-LS, the root and basal stem rot pathogen of sugarcane in Indonesia.</title>
        <authorList>
            <person name="Selvaraj P."/>
            <person name="Muralishankar V."/>
            <person name="Muruganantham S."/>
            <person name="Sp S."/>
            <person name="Haryani S."/>
            <person name="Lau K.J.X."/>
            <person name="Naqvi N.I."/>
        </authorList>
    </citation>
    <scope>NUCLEOTIDE SEQUENCE [LARGE SCALE GENOMIC DNA]</scope>
    <source>
        <strain evidence="2">GMP-LS</strain>
    </source>
</reference>
<evidence type="ECO:0000256" key="1">
    <source>
        <dbReference type="SAM" id="MobiDB-lite"/>
    </source>
</evidence>
<name>A0AAN7V2I4_9PEZI</name>
<feature type="compositionally biased region" description="Polar residues" evidence="1">
    <location>
        <begin position="447"/>
        <end position="460"/>
    </location>
</feature>
<evidence type="ECO:0000313" key="3">
    <source>
        <dbReference type="Proteomes" id="UP001305414"/>
    </source>
</evidence>
<accession>A0AAN7V2I4</accession>
<proteinExistence type="predicted"/>
<organism evidence="2 3">
    <name type="scientific">Xylaria bambusicola</name>
    <dbReference type="NCBI Taxonomy" id="326684"/>
    <lineage>
        <taxon>Eukaryota</taxon>
        <taxon>Fungi</taxon>
        <taxon>Dikarya</taxon>
        <taxon>Ascomycota</taxon>
        <taxon>Pezizomycotina</taxon>
        <taxon>Sordariomycetes</taxon>
        <taxon>Xylariomycetidae</taxon>
        <taxon>Xylariales</taxon>
        <taxon>Xylariaceae</taxon>
        <taxon>Xylaria</taxon>
    </lineage>
</organism>